<dbReference type="EMBL" id="BJVC01000002">
    <property type="protein sequence ID" value="GEL02000.1"/>
    <property type="molecule type" value="Genomic_DNA"/>
</dbReference>
<evidence type="ECO:0000313" key="2">
    <source>
        <dbReference type="Proteomes" id="UP000321405"/>
    </source>
</evidence>
<comment type="caution">
    <text evidence="1">The sequence shown here is derived from an EMBL/GenBank/DDBJ whole genome shotgun (WGS) entry which is preliminary data.</text>
</comment>
<organism evidence="1 2">
    <name type="scientific">Swaminathania salitolerans</name>
    <dbReference type="NCBI Taxonomy" id="182838"/>
    <lineage>
        <taxon>Bacteria</taxon>
        <taxon>Pseudomonadati</taxon>
        <taxon>Pseudomonadota</taxon>
        <taxon>Alphaproteobacteria</taxon>
        <taxon>Acetobacterales</taxon>
        <taxon>Acetobacteraceae</taxon>
        <taxon>Swaminathania</taxon>
    </lineage>
</organism>
<protein>
    <submittedName>
        <fullName evidence="1">Uncharacterized protein</fullName>
    </submittedName>
</protein>
<gene>
    <name evidence="1" type="ORF">SSA02_11630</name>
</gene>
<evidence type="ECO:0000313" key="1">
    <source>
        <dbReference type="EMBL" id="GEL02000.1"/>
    </source>
</evidence>
<dbReference type="AlphaFoldDB" id="A0A511BNT7"/>
<proteinExistence type="predicted"/>
<accession>A0A511BNT7</accession>
<sequence length="60" mass="6826">MTKDVRCPVFLIFLHYKSSEISKIVESVAEISQFLTEIEGDFSTIYNIADLGDSFPVFCM</sequence>
<reference evidence="1 2" key="1">
    <citation type="submission" date="2019-07" db="EMBL/GenBank/DDBJ databases">
        <title>Whole genome shotgun sequence of Swaminathania salitolerans NBRC 104436.</title>
        <authorList>
            <person name="Hosoyama A."/>
            <person name="Uohara A."/>
            <person name="Ohji S."/>
            <person name="Ichikawa N."/>
        </authorList>
    </citation>
    <scope>NUCLEOTIDE SEQUENCE [LARGE SCALE GENOMIC DNA]</scope>
    <source>
        <strain evidence="1 2">NBRC 104436</strain>
    </source>
</reference>
<dbReference type="Proteomes" id="UP000321405">
    <property type="component" value="Unassembled WGS sequence"/>
</dbReference>
<keyword evidence="2" id="KW-1185">Reference proteome</keyword>
<name>A0A511BNT7_9PROT</name>